<evidence type="ECO:0000256" key="3">
    <source>
        <dbReference type="ARBA" id="ARBA00023015"/>
    </source>
</evidence>
<dbReference type="InterPro" id="IPR039420">
    <property type="entry name" value="WalR-like"/>
</dbReference>
<evidence type="ECO:0000259" key="9">
    <source>
        <dbReference type="PROSITE" id="PS51755"/>
    </source>
</evidence>
<dbReference type="SUPFAM" id="SSF52172">
    <property type="entry name" value="CheY-like"/>
    <property type="match status" value="1"/>
</dbReference>
<dbReference type="EMBL" id="JBAKFM010000001">
    <property type="protein sequence ID" value="MEX0468311.1"/>
    <property type="molecule type" value="Genomic_DNA"/>
</dbReference>
<feature type="domain" description="Response regulatory" evidence="8">
    <location>
        <begin position="8"/>
        <end position="121"/>
    </location>
</feature>
<dbReference type="Gene3D" id="3.40.50.2300">
    <property type="match status" value="1"/>
</dbReference>
<feature type="domain" description="OmpR/PhoB-type" evidence="9">
    <location>
        <begin position="122"/>
        <end position="222"/>
    </location>
</feature>
<dbReference type="SUPFAM" id="SSF46894">
    <property type="entry name" value="C-terminal effector domain of the bipartite response regulators"/>
    <property type="match status" value="1"/>
</dbReference>
<evidence type="ECO:0000256" key="6">
    <source>
        <dbReference type="PROSITE-ProRule" id="PRU00169"/>
    </source>
</evidence>
<dbReference type="Pfam" id="PF00072">
    <property type="entry name" value="Response_reg"/>
    <property type="match status" value="1"/>
</dbReference>
<dbReference type="InterPro" id="IPR036388">
    <property type="entry name" value="WH-like_DNA-bd_sf"/>
</dbReference>
<dbReference type="PANTHER" id="PTHR48111:SF4">
    <property type="entry name" value="DNA-BINDING DUAL TRANSCRIPTIONAL REGULATOR OMPR"/>
    <property type="match status" value="1"/>
</dbReference>
<evidence type="ECO:0000256" key="2">
    <source>
        <dbReference type="ARBA" id="ARBA00023012"/>
    </source>
</evidence>
<keyword evidence="4 7" id="KW-0238">DNA-binding</keyword>
<dbReference type="Proteomes" id="UP001556709">
    <property type="component" value="Unassembled WGS sequence"/>
</dbReference>
<accession>A0ABV3T9K0</accession>
<evidence type="ECO:0000256" key="4">
    <source>
        <dbReference type="ARBA" id="ARBA00023125"/>
    </source>
</evidence>
<keyword evidence="1 6" id="KW-0597">Phosphoprotein</keyword>
<dbReference type="CDD" id="cd00383">
    <property type="entry name" value="trans_reg_C"/>
    <property type="match status" value="1"/>
</dbReference>
<evidence type="ECO:0000313" key="10">
    <source>
        <dbReference type="EMBL" id="MEX0468311.1"/>
    </source>
</evidence>
<dbReference type="Gene3D" id="1.10.10.10">
    <property type="entry name" value="Winged helix-like DNA-binding domain superfamily/Winged helix DNA-binding domain"/>
    <property type="match status" value="1"/>
</dbReference>
<comment type="caution">
    <text evidence="10">The sequence shown here is derived from an EMBL/GenBank/DDBJ whole genome shotgun (WGS) entry which is preliminary data.</text>
</comment>
<keyword evidence="2" id="KW-0902">Two-component regulatory system</keyword>
<dbReference type="SMART" id="SM00448">
    <property type="entry name" value="REC"/>
    <property type="match status" value="1"/>
</dbReference>
<dbReference type="InterPro" id="IPR001789">
    <property type="entry name" value="Sig_transdc_resp-reg_receiver"/>
</dbReference>
<dbReference type="InterPro" id="IPR016032">
    <property type="entry name" value="Sig_transdc_resp-reg_C-effctor"/>
</dbReference>
<protein>
    <submittedName>
        <fullName evidence="10">Response regulator transcription factor</fullName>
    </submittedName>
</protein>
<dbReference type="SMART" id="SM00862">
    <property type="entry name" value="Trans_reg_C"/>
    <property type="match status" value="1"/>
</dbReference>
<feature type="DNA-binding region" description="OmpR/PhoB-type" evidence="7">
    <location>
        <begin position="122"/>
        <end position="222"/>
    </location>
</feature>
<dbReference type="Pfam" id="PF00486">
    <property type="entry name" value="Trans_reg_C"/>
    <property type="match status" value="1"/>
</dbReference>
<keyword evidence="11" id="KW-1185">Reference proteome</keyword>
<evidence type="ECO:0000259" key="8">
    <source>
        <dbReference type="PROSITE" id="PS50110"/>
    </source>
</evidence>
<keyword evidence="5" id="KW-0804">Transcription</keyword>
<evidence type="ECO:0000256" key="7">
    <source>
        <dbReference type="PROSITE-ProRule" id="PRU01091"/>
    </source>
</evidence>
<reference evidence="10 11" key="1">
    <citation type="submission" date="2024-02" db="EMBL/GenBank/DDBJ databases">
        <title>New especies of Spiribacter isolated from saline water.</title>
        <authorList>
            <person name="Leon M.J."/>
            <person name="De La Haba R."/>
            <person name="Sanchez-Porro C."/>
            <person name="Ventosa A."/>
        </authorList>
    </citation>
    <scope>NUCLEOTIDE SEQUENCE [LARGE SCALE GENOMIC DNA]</scope>
    <source>
        <strain evidence="11">ag22IC6-390</strain>
    </source>
</reference>
<evidence type="ECO:0000256" key="5">
    <source>
        <dbReference type="ARBA" id="ARBA00023163"/>
    </source>
</evidence>
<name>A0ABV3T9K0_9GAMM</name>
<gene>
    <name evidence="10" type="ORF">V6X73_00995</name>
</gene>
<evidence type="ECO:0000256" key="1">
    <source>
        <dbReference type="ARBA" id="ARBA00022553"/>
    </source>
</evidence>
<proteinExistence type="predicted"/>
<organism evidence="10 11">
    <name type="scientific">Spiribacter pallidus</name>
    <dbReference type="NCBI Taxonomy" id="1987936"/>
    <lineage>
        <taxon>Bacteria</taxon>
        <taxon>Pseudomonadati</taxon>
        <taxon>Pseudomonadota</taxon>
        <taxon>Gammaproteobacteria</taxon>
        <taxon>Chromatiales</taxon>
        <taxon>Ectothiorhodospiraceae</taxon>
        <taxon>Spiribacter</taxon>
    </lineage>
</organism>
<dbReference type="PROSITE" id="PS51755">
    <property type="entry name" value="OMPR_PHOB"/>
    <property type="match status" value="1"/>
</dbReference>
<dbReference type="PANTHER" id="PTHR48111">
    <property type="entry name" value="REGULATOR OF RPOS"/>
    <property type="match status" value="1"/>
</dbReference>
<dbReference type="RefSeq" id="WP_367958187.1">
    <property type="nucleotide sequence ID" value="NZ_JBAKFH010000003.1"/>
</dbReference>
<dbReference type="InterPro" id="IPR011006">
    <property type="entry name" value="CheY-like_superfamily"/>
</dbReference>
<dbReference type="PROSITE" id="PS50110">
    <property type="entry name" value="RESPONSE_REGULATORY"/>
    <property type="match status" value="1"/>
</dbReference>
<feature type="modified residue" description="4-aspartylphosphate" evidence="6">
    <location>
        <position position="57"/>
    </location>
</feature>
<sequence>MGAQKTLDALIVEDESALQDALVTRLSMDNLGVIGLSSAEAAQAWLESNGTRVLVLDLTLPGQDGMTWLRSRADRDAMGVIIITGRSADEARLEARQLGADDYLTKPLNLDEVALTVRNLLNRLPEGAAWIFDHLNWSLEPPGGEPIPLTALEVAFMNALSTAPGEAVDRHEIVTGMDLDPRTYDFRRMEVMVRRLRSKIERHTEQPVPIQTARGIGYAFTATLKVNRSTPQS</sequence>
<keyword evidence="3" id="KW-0805">Transcription regulation</keyword>
<dbReference type="InterPro" id="IPR001867">
    <property type="entry name" value="OmpR/PhoB-type_DNA-bd"/>
</dbReference>
<evidence type="ECO:0000313" key="11">
    <source>
        <dbReference type="Proteomes" id="UP001556709"/>
    </source>
</evidence>